<feature type="compositionally biased region" description="Basic residues" evidence="1">
    <location>
        <begin position="41"/>
        <end position="52"/>
    </location>
</feature>
<sequence length="116" mass="13471">MDRNRVDDWNKRCQARDNQRQKPDARNKVDNQNPNGPTGSRQRHKSKKLGKVKNKDHAGKNAGYLLTQRLSKIWHRLLVRVSINQGRHRCMACHRLHREQQPPGASHELIAARETG</sequence>
<evidence type="ECO:0000313" key="3">
    <source>
        <dbReference type="Proteomes" id="UP001469553"/>
    </source>
</evidence>
<organism evidence="2 3">
    <name type="scientific">Ameca splendens</name>
    <dbReference type="NCBI Taxonomy" id="208324"/>
    <lineage>
        <taxon>Eukaryota</taxon>
        <taxon>Metazoa</taxon>
        <taxon>Chordata</taxon>
        <taxon>Craniata</taxon>
        <taxon>Vertebrata</taxon>
        <taxon>Euteleostomi</taxon>
        <taxon>Actinopterygii</taxon>
        <taxon>Neopterygii</taxon>
        <taxon>Teleostei</taxon>
        <taxon>Neoteleostei</taxon>
        <taxon>Acanthomorphata</taxon>
        <taxon>Ovalentaria</taxon>
        <taxon>Atherinomorphae</taxon>
        <taxon>Cyprinodontiformes</taxon>
        <taxon>Goodeidae</taxon>
        <taxon>Ameca</taxon>
    </lineage>
</organism>
<proteinExistence type="predicted"/>
<name>A0ABV0XW53_9TELE</name>
<dbReference type="Proteomes" id="UP001469553">
    <property type="component" value="Unassembled WGS sequence"/>
</dbReference>
<feature type="compositionally biased region" description="Basic and acidic residues" evidence="1">
    <location>
        <begin position="1"/>
        <end position="29"/>
    </location>
</feature>
<gene>
    <name evidence="2" type="ORF">AMECASPLE_034549</name>
</gene>
<keyword evidence="3" id="KW-1185">Reference proteome</keyword>
<comment type="caution">
    <text evidence="2">The sequence shown here is derived from an EMBL/GenBank/DDBJ whole genome shotgun (WGS) entry which is preliminary data.</text>
</comment>
<protein>
    <submittedName>
        <fullName evidence="2">Uncharacterized protein</fullName>
    </submittedName>
</protein>
<feature type="region of interest" description="Disordered" evidence="1">
    <location>
        <begin position="1"/>
        <end position="60"/>
    </location>
</feature>
<dbReference type="EMBL" id="JAHRIP010014321">
    <property type="protein sequence ID" value="MEQ2285696.1"/>
    <property type="molecule type" value="Genomic_DNA"/>
</dbReference>
<evidence type="ECO:0000256" key="1">
    <source>
        <dbReference type="SAM" id="MobiDB-lite"/>
    </source>
</evidence>
<accession>A0ABV0XW53</accession>
<evidence type="ECO:0000313" key="2">
    <source>
        <dbReference type="EMBL" id="MEQ2285696.1"/>
    </source>
</evidence>
<feature type="compositionally biased region" description="Polar residues" evidence="1">
    <location>
        <begin position="30"/>
        <end position="40"/>
    </location>
</feature>
<reference evidence="2 3" key="1">
    <citation type="submission" date="2021-06" db="EMBL/GenBank/DDBJ databases">
        <authorList>
            <person name="Palmer J.M."/>
        </authorList>
    </citation>
    <scope>NUCLEOTIDE SEQUENCE [LARGE SCALE GENOMIC DNA]</scope>
    <source>
        <strain evidence="2 3">AS_MEX2019</strain>
        <tissue evidence="2">Muscle</tissue>
    </source>
</reference>